<proteinExistence type="predicted"/>
<comment type="caution">
    <text evidence="1">The sequence shown here is derived from an EMBL/GenBank/DDBJ whole genome shotgun (WGS) entry which is preliminary data.</text>
</comment>
<dbReference type="EMBL" id="MU858174">
    <property type="protein sequence ID" value="KAK4210436.1"/>
    <property type="molecule type" value="Genomic_DNA"/>
</dbReference>
<dbReference type="InterPro" id="IPR015915">
    <property type="entry name" value="Kelch-typ_b-propeller"/>
</dbReference>
<dbReference type="Proteomes" id="UP001301769">
    <property type="component" value="Unassembled WGS sequence"/>
</dbReference>
<name>A0AAN6Y318_9PEZI</name>
<evidence type="ECO:0000313" key="2">
    <source>
        <dbReference type="Proteomes" id="UP001301769"/>
    </source>
</evidence>
<dbReference type="SUPFAM" id="SSF50965">
    <property type="entry name" value="Galactose oxidase, central domain"/>
    <property type="match status" value="1"/>
</dbReference>
<gene>
    <name evidence="1" type="ORF">QBC37DRAFT_377010</name>
</gene>
<feature type="non-terminal residue" evidence="1">
    <location>
        <position position="51"/>
    </location>
</feature>
<organism evidence="1 2">
    <name type="scientific">Rhypophila decipiens</name>
    <dbReference type="NCBI Taxonomy" id="261697"/>
    <lineage>
        <taxon>Eukaryota</taxon>
        <taxon>Fungi</taxon>
        <taxon>Dikarya</taxon>
        <taxon>Ascomycota</taxon>
        <taxon>Pezizomycotina</taxon>
        <taxon>Sordariomycetes</taxon>
        <taxon>Sordariomycetidae</taxon>
        <taxon>Sordariales</taxon>
        <taxon>Naviculisporaceae</taxon>
        <taxon>Rhypophila</taxon>
    </lineage>
</organism>
<reference evidence="1" key="1">
    <citation type="journal article" date="2023" name="Mol. Phylogenet. Evol.">
        <title>Genome-scale phylogeny and comparative genomics of the fungal order Sordariales.</title>
        <authorList>
            <person name="Hensen N."/>
            <person name="Bonometti L."/>
            <person name="Westerberg I."/>
            <person name="Brannstrom I.O."/>
            <person name="Guillou S."/>
            <person name="Cros-Aarteil S."/>
            <person name="Calhoun S."/>
            <person name="Haridas S."/>
            <person name="Kuo A."/>
            <person name="Mondo S."/>
            <person name="Pangilinan J."/>
            <person name="Riley R."/>
            <person name="LaButti K."/>
            <person name="Andreopoulos B."/>
            <person name="Lipzen A."/>
            <person name="Chen C."/>
            <person name="Yan M."/>
            <person name="Daum C."/>
            <person name="Ng V."/>
            <person name="Clum A."/>
            <person name="Steindorff A."/>
            <person name="Ohm R.A."/>
            <person name="Martin F."/>
            <person name="Silar P."/>
            <person name="Natvig D.O."/>
            <person name="Lalanne C."/>
            <person name="Gautier V."/>
            <person name="Ament-Velasquez S.L."/>
            <person name="Kruys A."/>
            <person name="Hutchinson M.I."/>
            <person name="Powell A.J."/>
            <person name="Barry K."/>
            <person name="Miller A.N."/>
            <person name="Grigoriev I.V."/>
            <person name="Debuchy R."/>
            <person name="Gladieux P."/>
            <person name="Hiltunen Thoren M."/>
            <person name="Johannesson H."/>
        </authorList>
    </citation>
    <scope>NUCLEOTIDE SEQUENCE</scope>
    <source>
        <strain evidence="1">PSN293</strain>
    </source>
</reference>
<keyword evidence="2" id="KW-1185">Reference proteome</keyword>
<sequence>MAQDQQPEVTVMSDIYIYDVPTKKRTFIPTQDAPQGRYAHCACILPSSASF</sequence>
<accession>A0AAN6Y318</accession>
<evidence type="ECO:0000313" key="1">
    <source>
        <dbReference type="EMBL" id="KAK4210436.1"/>
    </source>
</evidence>
<reference evidence="1" key="2">
    <citation type="submission" date="2023-05" db="EMBL/GenBank/DDBJ databases">
        <authorList>
            <consortium name="Lawrence Berkeley National Laboratory"/>
            <person name="Steindorff A."/>
            <person name="Hensen N."/>
            <person name="Bonometti L."/>
            <person name="Westerberg I."/>
            <person name="Brannstrom I.O."/>
            <person name="Guillou S."/>
            <person name="Cros-Aarteil S."/>
            <person name="Calhoun S."/>
            <person name="Haridas S."/>
            <person name="Kuo A."/>
            <person name="Mondo S."/>
            <person name="Pangilinan J."/>
            <person name="Riley R."/>
            <person name="Labutti K."/>
            <person name="Andreopoulos B."/>
            <person name="Lipzen A."/>
            <person name="Chen C."/>
            <person name="Yanf M."/>
            <person name="Daum C."/>
            <person name="Ng V."/>
            <person name="Clum A."/>
            <person name="Ohm R."/>
            <person name="Martin F."/>
            <person name="Silar P."/>
            <person name="Natvig D."/>
            <person name="Lalanne C."/>
            <person name="Gautier V."/>
            <person name="Ament-Velasquez S.L."/>
            <person name="Kruys A."/>
            <person name="Hutchinson M.I."/>
            <person name="Powell A.J."/>
            <person name="Barry K."/>
            <person name="Miller A.N."/>
            <person name="Grigoriev I.V."/>
            <person name="Debuchy R."/>
            <person name="Gladieux P."/>
            <person name="Thoren M.H."/>
            <person name="Johannesson H."/>
        </authorList>
    </citation>
    <scope>NUCLEOTIDE SEQUENCE</scope>
    <source>
        <strain evidence="1">PSN293</strain>
    </source>
</reference>
<dbReference type="AlphaFoldDB" id="A0AAN6Y318"/>
<dbReference type="InterPro" id="IPR011043">
    <property type="entry name" value="Gal_Oxase/kelch_b-propeller"/>
</dbReference>
<dbReference type="Gene3D" id="2.120.10.80">
    <property type="entry name" value="Kelch-type beta propeller"/>
    <property type="match status" value="1"/>
</dbReference>
<protein>
    <submittedName>
        <fullName evidence="1">Uncharacterized protein</fullName>
    </submittedName>
</protein>